<dbReference type="InterPro" id="IPR053135">
    <property type="entry name" value="AKR2_Oxidoreductase"/>
</dbReference>
<dbReference type="CDD" id="cd19095">
    <property type="entry name" value="AKR_PA4992-like"/>
    <property type="match status" value="1"/>
</dbReference>
<dbReference type="InterPro" id="IPR036812">
    <property type="entry name" value="NAD(P)_OxRdtase_dom_sf"/>
</dbReference>
<dbReference type="InterPro" id="IPR023210">
    <property type="entry name" value="NADP_OxRdtase_dom"/>
</dbReference>
<reference evidence="1 2" key="1">
    <citation type="submission" date="2019-09" db="EMBL/GenBank/DDBJ databases">
        <title>Genome sequence of Hymenobacter sp. M3.</title>
        <authorList>
            <person name="Srinivasan S."/>
        </authorList>
    </citation>
    <scope>NUCLEOTIDE SEQUENCE [LARGE SCALE GENOMIC DNA]</scope>
    <source>
        <strain evidence="1 2">M3</strain>
    </source>
</reference>
<name>A0A7L5A2W7_9BACT</name>
<dbReference type="PANTHER" id="PTHR43312">
    <property type="entry name" value="D-THREO-ALDOSE 1-DEHYDROGENASE"/>
    <property type="match status" value="1"/>
</dbReference>
<dbReference type="Pfam" id="PF00248">
    <property type="entry name" value="Aldo_ket_red"/>
    <property type="match status" value="1"/>
</dbReference>
<evidence type="ECO:0000313" key="1">
    <source>
        <dbReference type="EMBL" id="KAA9327045.1"/>
    </source>
</evidence>
<accession>A0A7L5A2W7</accession>
<dbReference type="Proteomes" id="UP000326380">
    <property type="component" value="Unassembled WGS sequence"/>
</dbReference>
<protein>
    <submittedName>
        <fullName evidence="1">Aldo/keto reductase</fullName>
    </submittedName>
</protein>
<dbReference type="PANTHER" id="PTHR43312:SF1">
    <property type="entry name" value="NADP-DEPENDENT OXIDOREDUCTASE DOMAIN-CONTAINING PROTEIN"/>
    <property type="match status" value="1"/>
</dbReference>
<dbReference type="Gene3D" id="3.20.20.100">
    <property type="entry name" value="NADP-dependent oxidoreductase domain"/>
    <property type="match status" value="1"/>
</dbReference>
<dbReference type="RefSeq" id="WP_151080227.1">
    <property type="nucleotide sequence ID" value="NZ_CP047647.1"/>
</dbReference>
<comment type="caution">
    <text evidence="1">The sequence shown here is derived from an EMBL/GenBank/DDBJ whole genome shotgun (WGS) entry which is preliminary data.</text>
</comment>
<organism evidence="1 2">
    <name type="scientific">Hymenobacter busanensis</name>
    <dbReference type="NCBI Taxonomy" id="2607656"/>
    <lineage>
        <taxon>Bacteria</taxon>
        <taxon>Pseudomonadati</taxon>
        <taxon>Bacteroidota</taxon>
        <taxon>Cytophagia</taxon>
        <taxon>Cytophagales</taxon>
        <taxon>Hymenobacteraceae</taxon>
        <taxon>Hymenobacter</taxon>
    </lineage>
</organism>
<dbReference type="SUPFAM" id="SSF51430">
    <property type="entry name" value="NAD(P)-linked oxidoreductase"/>
    <property type="match status" value="1"/>
</dbReference>
<proteinExistence type="predicted"/>
<keyword evidence="2" id="KW-1185">Reference proteome</keyword>
<sequence>MLTRPIPATQEPLPVIGLGTWQTFDVPNAAAQTGLLETLHTLHASGARVIDSSPMYGRAEQAVGELTEALRPELPAAAPFFVATKVWTQGRQAGIAQMEESMRRLRRPVLDLLQIHNLLDYQTHLPTLREWQAAGRVRYLGITHYVDGMHAELERVLRAEPVEFVQFNYSILDRHAEQRLLPAAADLGVATLINRPLTEHNLLARAAGKPLPPWAADWGIGSWPQFFLKFILGHPAVTCVIPATRNPAHLADNLQAAHGPLPDAATRDKMAALVRAW</sequence>
<dbReference type="EMBL" id="VTWU01000007">
    <property type="protein sequence ID" value="KAA9327045.1"/>
    <property type="molecule type" value="Genomic_DNA"/>
</dbReference>
<gene>
    <name evidence="1" type="ORF">F0P96_17545</name>
</gene>
<dbReference type="AlphaFoldDB" id="A0A7L5A2W7"/>
<evidence type="ECO:0000313" key="2">
    <source>
        <dbReference type="Proteomes" id="UP000326380"/>
    </source>
</evidence>